<keyword evidence="2" id="KW-1185">Reference proteome</keyword>
<dbReference type="EMBL" id="JBHMAS010000080">
    <property type="protein sequence ID" value="MFB9783783.1"/>
    <property type="molecule type" value="Genomic_DNA"/>
</dbReference>
<dbReference type="Proteomes" id="UP001589587">
    <property type="component" value="Unassembled WGS sequence"/>
</dbReference>
<protein>
    <submittedName>
        <fullName evidence="1">PIN domain-containing protein</fullName>
    </submittedName>
</protein>
<dbReference type="CDD" id="cd18703">
    <property type="entry name" value="PIN_VapC-like"/>
    <property type="match status" value="1"/>
</dbReference>
<evidence type="ECO:0000313" key="2">
    <source>
        <dbReference type="Proteomes" id="UP001589587"/>
    </source>
</evidence>
<gene>
    <name evidence="1" type="ORF">ACFFQ6_29215</name>
</gene>
<dbReference type="RefSeq" id="WP_218679901.1">
    <property type="nucleotide sequence ID" value="NZ_JBHMAS010000080.1"/>
</dbReference>
<organism evidence="1 2">
    <name type="scientific">Rhodococcus baikonurensis</name>
    <dbReference type="NCBI Taxonomy" id="172041"/>
    <lineage>
        <taxon>Bacteria</taxon>
        <taxon>Bacillati</taxon>
        <taxon>Actinomycetota</taxon>
        <taxon>Actinomycetes</taxon>
        <taxon>Mycobacteriales</taxon>
        <taxon>Nocardiaceae</taxon>
        <taxon>Rhodococcus</taxon>
        <taxon>Rhodococcus erythropolis group</taxon>
    </lineage>
</organism>
<name>A0ABV5XNT8_9NOCA</name>
<comment type="caution">
    <text evidence="1">The sequence shown here is derived from an EMBL/GenBank/DDBJ whole genome shotgun (WGS) entry which is preliminary data.</text>
</comment>
<reference evidence="1 2" key="1">
    <citation type="submission" date="2024-09" db="EMBL/GenBank/DDBJ databases">
        <authorList>
            <person name="Sun Q."/>
            <person name="Mori K."/>
        </authorList>
    </citation>
    <scope>NUCLEOTIDE SEQUENCE [LARGE SCALE GENOMIC DNA]</scope>
    <source>
        <strain evidence="1 2">JCM 11411</strain>
    </source>
</reference>
<evidence type="ECO:0000313" key="1">
    <source>
        <dbReference type="EMBL" id="MFB9783783.1"/>
    </source>
</evidence>
<sequence length="206" mass="22586">MTVRPIIDAGPALNFLAINKERLLLATTGPISTPETVRNEVLSKSKSGKDRRFAQVERVWNKIPPKFLDVLPDDPTPELVAALSRISQQPWNQRLATAKDLGETMVVAHAVVHAEAGHQVTVIIDDQGGAALATTEIRRLDRLRQMGKPVGGIALVNTVTILEKAAGGIYLPDKGSMREVYTKLRKNDDGLLPIDRTQLLSSTIWK</sequence>
<proteinExistence type="predicted"/>
<accession>A0ABV5XNT8</accession>